<feature type="non-terminal residue" evidence="1">
    <location>
        <position position="1"/>
    </location>
</feature>
<feature type="non-terminal residue" evidence="1">
    <location>
        <position position="899"/>
    </location>
</feature>
<organism evidence="1 2">
    <name type="scientific">Artomyces pyxidatus</name>
    <dbReference type="NCBI Taxonomy" id="48021"/>
    <lineage>
        <taxon>Eukaryota</taxon>
        <taxon>Fungi</taxon>
        <taxon>Dikarya</taxon>
        <taxon>Basidiomycota</taxon>
        <taxon>Agaricomycotina</taxon>
        <taxon>Agaricomycetes</taxon>
        <taxon>Russulales</taxon>
        <taxon>Auriscalpiaceae</taxon>
        <taxon>Artomyces</taxon>
    </lineage>
</organism>
<reference evidence="1" key="2">
    <citation type="journal article" date="2022" name="New Phytol.">
        <title>Evolutionary transition to the ectomycorrhizal habit in the genomes of a hyperdiverse lineage of mushroom-forming fungi.</title>
        <authorList>
            <person name="Looney B."/>
            <person name="Miyauchi S."/>
            <person name="Morin E."/>
            <person name="Drula E."/>
            <person name="Courty P.E."/>
            <person name="Kohler A."/>
            <person name="Kuo A."/>
            <person name="LaButti K."/>
            <person name="Pangilinan J."/>
            <person name="Lipzen A."/>
            <person name="Riley R."/>
            <person name="Andreopoulos W."/>
            <person name="He G."/>
            <person name="Johnson J."/>
            <person name="Nolan M."/>
            <person name="Tritt A."/>
            <person name="Barry K.W."/>
            <person name="Grigoriev I.V."/>
            <person name="Nagy L.G."/>
            <person name="Hibbett D."/>
            <person name="Henrissat B."/>
            <person name="Matheny P.B."/>
            <person name="Labbe J."/>
            <person name="Martin F.M."/>
        </authorList>
    </citation>
    <scope>NUCLEOTIDE SEQUENCE</scope>
    <source>
        <strain evidence="1">HHB10654</strain>
    </source>
</reference>
<dbReference type="Proteomes" id="UP000814140">
    <property type="component" value="Unassembled WGS sequence"/>
</dbReference>
<comment type="caution">
    <text evidence="1">The sequence shown here is derived from an EMBL/GenBank/DDBJ whole genome shotgun (WGS) entry which is preliminary data.</text>
</comment>
<proteinExistence type="predicted"/>
<reference evidence="1" key="1">
    <citation type="submission" date="2021-03" db="EMBL/GenBank/DDBJ databases">
        <authorList>
            <consortium name="DOE Joint Genome Institute"/>
            <person name="Ahrendt S."/>
            <person name="Looney B.P."/>
            <person name="Miyauchi S."/>
            <person name="Morin E."/>
            <person name="Drula E."/>
            <person name="Courty P.E."/>
            <person name="Chicoki N."/>
            <person name="Fauchery L."/>
            <person name="Kohler A."/>
            <person name="Kuo A."/>
            <person name="Labutti K."/>
            <person name="Pangilinan J."/>
            <person name="Lipzen A."/>
            <person name="Riley R."/>
            <person name="Andreopoulos W."/>
            <person name="He G."/>
            <person name="Johnson J."/>
            <person name="Barry K.W."/>
            <person name="Grigoriev I.V."/>
            <person name="Nagy L."/>
            <person name="Hibbett D."/>
            <person name="Henrissat B."/>
            <person name="Matheny P.B."/>
            <person name="Labbe J."/>
            <person name="Martin F."/>
        </authorList>
    </citation>
    <scope>NUCLEOTIDE SEQUENCE</scope>
    <source>
        <strain evidence="1">HHB10654</strain>
    </source>
</reference>
<sequence>DHPAVRNAYIRAFVASAFHGATTSVVRLMLDSAFMALTSALRQSNDVQYPGLENFARTLRTLERRLGVNTDDMITYFYVCDSCWRMHTHSQIAELESPYCRADGCEGVLYTVKRLQDGTEKRTPTKIVSYVSPITAIRLMLSRPGKFEQLQHWRKEGDAPAHGIPPSKDRGNAIRKHPNVPLTDIYDGWRWRAIQAGLERRQGGPWQVEDVTVRELEQRFVSLECGLVFQLNVDWYSITNSSYSTGAVYLTCLNNPRSVRNLQEETYLVYTLPGANEPNTGQLSHVFKPFVNAFLKLGRGVKIHVHGEPGTRTVHGVLDHQVSDLPASRKLQGLASFTSKQFMCPEDKTTYFSLCSSSSFDPGTYEARSEWRYIKYAYRYQMVDEDHQEIIFEHRGIRWSELYLLPDWMPVQSGVIDYMHAMFLGEYLMSFLFTWIGTYVNRLARSARQPLETLKKFLGRVWWPSSIGRIPTSIVSAGSGKADQWRTLIAILFVGVFDAWQIDGEIPDRNAPRHAANTKAYAAHKTREKQLRDRLREHLETTVDQPTEEDYKRVDNATICRNYREHYGALLKFTVAVRTLSTQEIAPVSIDRGTDTLCNSFQCWADMGCPMTPYCHFATHMKPQFYCLGPIAYTTAAWAYERNNGHLAKMNHNGHTGGELEATKMRSWWKRIRITDLINAIEALPRPHTYEDADSLEMLHNSLKGDMKARRGTLETYLDRVSMDGKSPRIEFPRQSQKENLRDIERKAGLPLYATTLRLLRELWENHADLVPDVVAGQNSTAYHGRIQSYTTVTVSKRRYGVSTRTRGHSSRYGYIDARIPVQVDYLFTTSQEAPDGTMCTAHIALVRRFVRDATLPEMPWALWATDLGVETWHEELFGEVEAVEMNRLSGQFILASLT</sequence>
<evidence type="ECO:0000313" key="1">
    <source>
        <dbReference type="EMBL" id="KAI0059856.1"/>
    </source>
</evidence>
<gene>
    <name evidence="1" type="ORF">BV25DRAFT_1778317</name>
</gene>
<accession>A0ACB8SVZ2</accession>
<protein>
    <submittedName>
        <fullName evidence="1">Uncharacterized protein</fullName>
    </submittedName>
</protein>
<evidence type="ECO:0000313" key="2">
    <source>
        <dbReference type="Proteomes" id="UP000814140"/>
    </source>
</evidence>
<name>A0ACB8SVZ2_9AGAM</name>
<keyword evidence="2" id="KW-1185">Reference proteome</keyword>
<dbReference type="EMBL" id="MU277223">
    <property type="protein sequence ID" value="KAI0059856.1"/>
    <property type="molecule type" value="Genomic_DNA"/>
</dbReference>